<keyword evidence="5" id="KW-0378">Hydrolase</keyword>
<keyword evidence="4" id="KW-0732">Signal</keyword>
<dbReference type="InterPro" id="IPR036852">
    <property type="entry name" value="Peptidase_S8/S53_dom_sf"/>
</dbReference>
<feature type="domain" description="Peptidase S8/S53" evidence="7">
    <location>
        <begin position="157"/>
        <end position="232"/>
    </location>
</feature>
<reference evidence="9 10" key="1">
    <citation type="journal article" date="2017" name="Plant Biotechnol. J.">
        <title>A comprehensive draft genome sequence for lupin (Lupinus angustifolius), an emerging health food: insights into plant-microbe interactions and legume evolution.</title>
        <authorList>
            <person name="Hane J.K."/>
            <person name="Ming Y."/>
            <person name="Kamphuis L.G."/>
            <person name="Nelson M.N."/>
            <person name="Garg G."/>
            <person name="Atkins C.A."/>
            <person name="Bayer P.E."/>
            <person name="Bravo A."/>
            <person name="Bringans S."/>
            <person name="Cannon S."/>
            <person name="Edwards D."/>
            <person name="Foley R."/>
            <person name="Gao L.L."/>
            <person name="Harrison M.J."/>
            <person name="Huang W."/>
            <person name="Hurgobin B."/>
            <person name="Li S."/>
            <person name="Liu C.W."/>
            <person name="McGrath A."/>
            <person name="Morahan G."/>
            <person name="Murray J."/>
            <person name="Weller J."/>
            <person name="Jian J."/>
            <person name="Singh K.B."/>
        </authorList>
    </citation>
    <scope>NUCLEOTIDE SEQUENCE [LARGE SCALE GENOMIC DNA]</scope>
    <source>
        <strain evidence="10">cv. Tanjil</strain>
        <tissue evidence="9">Whole plant</tissue>
    </source>
</reference>
<dbReference type="InterPro" id="IPR000209">
    <property type="entry name" value="Peptidase_S8/S53_dom"/>
</dbReference>
<dbReference type="InterPro" id="IPR003137">
    <property type="entry name" value="PA_domain"/>
</dbReference>
<protein>
    <recommendedName>
        <fullName evidence="11">Peptidase S8/S53 domain-containing protein</fullName>
    </recommendedName>
</protein>
<dbReference type="SUPFAM" id="SSF52743">
    <property type="entry name" value="Subtilisin-like"/>
    <property type="match status" value="1"/>
</dbReference>
<dbReference type="PROSITE" id="PS00138">
    <property type="entry name" value="SUBTILASE_SER"/>
    <property type="match status" value="1"/>
</dbReference>
<dbReference type="Gramene" id="OIW19115">
    <property type="protein sequence ID" value="OIW19115"/>
    <property type="gene ID" value="TanjilG_08915"/>
</dbReference>
<dbReference type="Pfam" id="PF00082">
    <property type="entry name" value="Peptidase_S8"/>
    <property type="match status" value="1"/>
</dbReference>
<evidence type="ECO:0000259" key="7">
    <source>
        <dbReference type="Pfam" id="PF00082"/>
    </source>
</evidence>
<gene>
    <name evidence="9" type="ORF">TanjilG_08915</name>
</gene>
<evidence type="ECO:0000313" key="10">
    <source>
        <dbReference type="Proteomes" id="UP000188354"/>
    </source>
</evidence>
<proteinExistence type="inferred from homology"/>
<keyword evidence="6" id="KW-0720">Serine protease</keyword>
<evidence type="ECO:0000256" key="1">
    <source>
        <dbReference type="ARBA" id="ARBA00004613"/>
    </source>
</evidence>
<dbReference type="Gene3D" id="3.40.50.200">
    <property type="entry name" value="Peptidase S8/S53 domain"/>
    <property type="match status" value="1"/>
</dbReference>
<keyword evidence="3" id="KW-0645">Protease</keyword>
<keyword evidence="10" id="KW-1185">Reference proteome</keyword>
<dbReference type="GO" id="GO:0004252">
    <property type="term" value="F:serine-type endopeptidase activity"/>
    <property type="evidence" value="ECO:0007669"/>
    <property type="project" value="InterPro"/>
</dbReference>
<dbReference type="EMBL" id="CM007361">
    <property type="protein sequence ID" value="OIW19115.1"/>
    <property type="molecule type" value="Genomic_DNA"/>
</dbReference>
<dbReference type="CDD" id="cd02120">
    <property type="entry name" value="PA_subtilisin_like"/>
    <property type="match status" value="1"/>
</dbReference>
<dbReference type="PANTHER" id="PTHR10795">
    <property type="entry name" value="PROPROTEIN CONVERTASE SUBTILISIN/KEXIN"/>
    <property type="match status" value="1"/>
</dbReference>
<evidence type="ECO:0000259" key="8">
    <source>
        <dbReference type="Pfam" id="PF02225"/>
    </source>
</evidence>
<evidence type="ECO:0000256" key="3">
    <source>
        <dbReference type="ARBA" id="ARBA00022670"/>
    </source>
</evidence>
<dbReference type="GO" id="GO:0005576">
    <property type="term" value="C:extracellular region"/>
    <property type="evidence" value="ECO:0007669"/>
    <property type="project" value="UniProtKB-SubCell"/>
</dbReference>
<dbReference type="Proteomes" id="UP000188354">
    <property type="component" value="Chromosome LG01"/>
</dbReference>
<dbReference type="STRING" id="3871.A0A4P1RW48"/>
<evidence type="ECO:0000256" key="5">
    <source>
        <dbReference type="ARBA" id="ARBA00022801"/>
    </source>
</evidence>
<comment type="subcellular location">
    <subcellularLocation>
        <location evidence="1">Secreted</location>
    </subcellularLocation>
</comment>
<dbReference type="AlphaFoldDB" id="A0A4P1RW48"/>
<dbReference type="GO" id="GO:0009610">
    <property type="term" value="P:response to symbiotic fungus"/>
    <property type="evidence" value="ECO:0007669"/>
    <property type="project" value="UniProtKB-ARBA"/>
</dbReference>
<comment type="similarity">
    <text evidence="2">Belongs to the peptidase S8 family.</text>
</comment>
<dbReference type="InterPro" id="IPR023828">
    <property type="entry name" value="Peptidase_S8_Ser-AS"/>
</dbReference>
<name>A0A4P1RW48_LUPAN</name>
<organism evidence="9 10">
    <name type="scientific">Lupinus angustifolius</name>
    <name type="common">Narrow-leaved blue lupine</name>
    <dbReference type="NCBI Taxonomy" id="3871"/>
    <lineage>
        <taxon>Eukaryota</taxon>
        <taxon>Viridiplantae</taxon>
        <taxon>Streptophyta</taxon>
        <taxon>Embryophyta</taxon>
        <taxon>Tracheophyta</taxon>
        <taxon>Spermatophyta</taxon>
        <taxon>Magnoliopsida</taxon>
        <taxon>eudicotyledons</taxon>
        <taxon>Gunneridae</taxon>
        <taxon>Pentapetalae</taxon>
        <taxon>rosids</taxon>
        <taxon>fabids</taxon>
        <taxon>Fabales</taxon>
        <taxon>Fabaceae</taxon>
        <taxon>Papilionoideae</taxon>
        <taxon>50 kb inversion clade</taxon>
        <taxon>genistoids sensu lato</taxon>
        <taxon>core genistoids</taxon>
        <taxon>Genisteae</taxon>
        <taxon>Lupinus</taxon>
    </lineage>
</organism>
<accession>A0A4P1RW48</accession>
<dbReference type="Gene3D" id="3.50.30.30">
    <property type="match status" value="1"/>
</dbReference>
<sequence length="238" mass="25967">MVMSQNMANLTHPFIRLGMCLPMAPQLFQLEEGASLSMGLQSENFYPLISSVDVQLCKVGSIDPKKAKGKILFCHLRELDELVYAGQAALSTGAVGLILANNKQRRHDIVPFAHLLPTSHINYTDGEYVYSYIKGSKTPKVYMTRAKTLLGVKPAPIVSLLSSRRPNPIQPAILKPDIIAPCVDILYAFTEAISPTGFASDNRWIPYNIGSGTSVSCPHVSGIIGLLKTLFQIGVLQL</sequence>
<dbReference type="Pfam" id="PF02225">
    <property type="entry name" value="PA"/>
    <property type="match status" value="1"/>
</dbReference>
<evidence type="ECO:0000256" key="6">
    <source>
        <dbReference type="ARBA" id="ARBA00022825"/>
    </source>
</evidence>
<evidence type="ECO:0000256" key="2">
    <source>
        <dbReference type="ARBA" id="ARBA00011073"/>
    </source>
</evidence>
<dbReference type="InterPro" id="IPR045051">
    <property type="entry name" value="SBT"/>
</dbReference>
<feature type="domain" description="PA" evidence="8">
    <location>
        <begin position="47"/>
        <end position="127"/>
    </location>
</feature>
<dbReference type="GO" id="GO:0006508">
    <property type="term" value="P:proteolysis"/>
    <property type="evidence" value="ECO:0007669"/>
    <property type="project" value="UniProtKB-KW"/>
</dbReference>
<evidence type="ECO:0000256" key="4">
    <source>
        <dbReference type="ARBA" id="ARBA00022729"/>
    </source>
</evidence>
<evidence type="ECO:0000313" key="9">
    <source>
        <dbReference type="EMBL" id="OIW19115.1"/>
    </source>
</evidence>
<evidence type="ECO:0008006" key="11">
    <source>
        <dbReference type="Google" id="ProtNLM"/>
    </source>
</evidence>